<keyword evidence="7" id="KW-1185">Reference proteome</keyword>
<dbReference type="EMBL" id="SRSC01000002">
    <property type="protein sequence ID" value="TGU72291.1"/>
    <property type="molecule type" value="Genomic_DNA"/>
</dbReference>
<feature type="transmembrane region" description="Helical" evidence="5">
    <location>
        <begin position="224"/>
        <end position="244"/>
    </location>
</feature>
<name>A0A4S1CFL0_9BACT</name>
<feature type="transmembrane region" description="Helical" evidence="5">
    <location>
        <begin position="170"/>
        <end position="187"/>
    </location>
</feature>
<evidence type="ECO:0000256" key="2">
    <source>
        <dbReference type="ARBA" id="ARBA00022692"/>
    </source>
</evidence>
<evidence type="ECO:0000256" key="3">
    <source>
        <dbReference type="ARBA" id="ARBA00022989"/>
    </source>
</evidence>
<accession>A0A4S1CFL0</accession>
<keyword evidence="4 5" id="KW-0472">Membrane</keyword>
<proteinExistence type="inferred from homology"/>
<comment type="caution">
    <text evidence="6">The sequence shown here is derived from an EMBL/GenBank/DDBJ whole genome shotgun (WGS) entry which is preliminary data.</text>
</comment>
<dbReference type="GO" id="GO:0005886">
    <property type="term" value="C:plasma membrane"/>
    <property type="evidence" value="ECO:0007669"/>
    <property type="project" value="UniProtKB-SubCell"/>
</dbReference>
<keyword evidence="3 5" id="KW-1133">Transmembrane helix</keyword>
<dbReference type="Pfam" id="PF01925">
    <property type="entry name" value="TauE"/>
    <property type="match status" value="1"/>
</dbReference>
<feature type="transmembrane region" description="Helical" evidence="5">
    <location>
        <begin position="98"/>
        <end position="116"/>
    </location>
</feature>
<evidence type="ECO:0000256" key="1">
    <source>
        <dbReference type="ARBA" id="ARBA00004141"/>
    </source>
</evidence>
<feature type="transmembrane region" description="Helical" evidence="5">
    <location>
        <begin position="128"/>
        <end position="150"/>
    </location>
</feature>
<dbReference type="AlphaFoldDB" id="A0A4S1CFL0"/>
<organism evidence="6 7">
    <name type="scientific">Geomonas terrae</name>
    <dbReference type="NCBI Taxonomy" id="2562681"/>
    <lineage>
        <taxon>Bacteria</taxon>
        <taxon>Pseudomonadati</taxon>
        <taxon>Thermodesulfobacteriota</taxon>
        <taxon>Desulfuromonadia</taxon>
        <taxon>Geobacterales</taxon>
        <taxon>Geobacteraceae</taxon>
        <taxon>Geomonas</taxon>
    </lineage>
</organism>
<keyword evidence="5" id="KW-1003">Cell membrane</keyword>
<dbReference type="InterPro" id="IPR002781">
    <property type="entry name" value="TM_pro_TauE-like"/>
</dbReference>
<dbReference type="Proteomes" id="UP000306416">
    <property type="component" value="Unassembled WGS sequence"/>
</dbReference>
<feature type="transmembrane region" description="Helical" evidence="5">
    <location>
        <begin position="74"/>
        <end position="92"/>
    </location>
</feature>
<evidence type="ECO:0000313" key="7">
    <source>
        <dbReference type="Proteomes" id="UP000306416"/>
    </source>
</evidence>
<reference evidence="6 7" key="1">
    <citation type="submission" date="2019-04" db="EMBL/GenBank/DDBJ databases">
        <title>Geobacter oryzae sp. nov., ferric-reducing bacteria isolated from paddy soil.</title>
        <authorList>
            <person name="Xu Z."/>
            <person name="Masuda Y."/>
            <person name="Itoh H."/>
            <person name="Senoo K."/>
        </authorList>
    </citation>
    <scope>NUCLEOTIDE SEQUENCE [LARGE SCALE GENOMIC DNA]</scope>
    <source>
        <strain evidence="6 7">Red111</strain>
    </source>
</reference>
<dbReference type="InterPro" id="IPR051598">
    <property type="entry name" value="TSUP/Inactive_protease-like"/>
</dbReference>
<evidence type="ECO:0000256" key="4">
    <source>
        <dbReference type="ARBA" id="ARBA00023136"/>
    </source>
</evidence>
<comment type="similarity">
    <text evidence="5">Belongs to the 4-toluene sulfonate uptake permease (TSUP) (TC 2.A.102) family.</text>
</comment>
<dbReference type="RefSeq" id="WP_135869774.1">
    <property type="nucleotide sequence ID" value="NZ_SRSC01000002.1"/>
</dbReference>
<dbReference type="PANTHER" id="PTHR43701">
    <property type="entry name" value="MEMBRANE TRANSPORTER PROTEIN MJ0441-RELATED"/>
    <property type="match status" value="1"/>
</dbReference>
<comment type="subcellular location">
    <subcellularLocation>
        <location evidence="5">Cell membrane</location>
        <topology evidence="5">Multi-pass membrane protein</topology>
    </subcellularLocation>
    <subcellularLocation>
        <location evidence="1">Membrane</location>
        <topology evidence="1">Multi-pass membrane protein</topology>
    </subcellularLocation>
</comment>
<evidence type="ECO:0000256" key="5">
    <source>
        <dbReference type="RuleBase" id="RU363041"/>
    </source>
</evidence>
<protein>
    <recommendedName>
        <fullName evidence="5">Probable membrane transporter protein</fullName>
    </recommendedName>
</protein>
<dbReference type="PANTHER" id="PTHR43701:SF5">
    <property type="entry name" value="MEMBRANE TRANSPORTER PROTEIN-RELATED"/>
    <property type="match status" value="1"/>
</dbReference>
<feature type="transmembrane region" description="Helical" evidence="5">
    <location>
        <begin position="199"/>
        <end position="218"/>
    </location>
</feature>
<gene>
    <name evidence="6" type="ORF">E4633_08235</name>
</gene>
<evidence type="ECO:0000313" key="6">
    <source>
        <dbReference type="EMBL" id="TGU72291.1"/>
    </source>
</evidence>
<sequence>MILQLLIPMLFCTLLVALLYSCVGHGGASGYIAVLALFSVSPEVFKPTALTLNLLVAGITTWSFFRAGHFSWRLFWPFAATSIPFSFLGGYLTLPAHIYRPLVGVVLLLSASRLLLQKNAAPVRTTPPSLPVALVIGAALGLLSGLTGVGGGIFLSPLLLLCKWGELREVSAVAALFILVNSCAGLLGHLSGVQAIPSYAPLMAGSALLGGAIGSLLGSRHLPVPTIMRVLSLVLTIAGFKLLLV</sequence>
<keyword evidence="2 5" id="KW-0812">Transmembrane</keyword>
<feature type="transmembrane region" description="Helical" evidence="5">
    <location>
        <begin position="48"/>
        <end position="67"/>
    </location>
</feature>